<evidence type="ECO:0000256" key="2">
    <source>
        <dbReference type="SAM" id="MobiDB-lite"/>
    </source>
</evidence>
<name>A0A0V0R022_PSEPJ</name>
<reference evidence="3 4" key="1">
    <citation type="journal article" date="2015" name="Sci. Rep.">
        <title>Genome of the facultative scuticociliatosis pathogen Pseudocohnilembus persalinus provides insight into its virulence through horizontal gene transfer.</title>
        <authorList>
            <person name="Xiong J."/>
            <person name="Wang G."/>
            <person name="Cheng J."/>
            <person name="Tian M."/>
            <person name="Pan X."/>
            <person name="Warren A."/>
            <person name="Jiang C."/>
            <person name="Yuan D."/>
            <person name="Miao W."/>
        </authorList>
    </citation>
    <scope>NUCLEOTIDE SEQUENCE [LARGE SCALE GENOMIC DNA]</scope>
    <source>
        <strain evidence="3">36N120E</strain>
    </source>
</reference>
<feature type="region of interest" description="Disordered" evidence="2">
    <location>
        <begin position="599"/>
        <end position="623"/>
    </location>
</feature>
<evidence type="ECO:0000256" key="1">
    <source>
        <dbReference type="SAM" id="Coils"/>
    </source>
</evidence>
<comment type="caution">
    <text evidence="3">The sequence shown here is derived from an EMBL/GenBank/DDBJ whole genome shotgun (WGS) entry which is preliminary data.</text>
</comment>
<feature type="coiled-coil region" evidence="1">
    <location>
        <begin position="530"/>
        <end position="570"/>
    </location>
</feature>
<dbReference type="AlphaFoldDB" id="A0A0V0R022"/>
<evidence type="ECO:0000313" key="4">
    <source>
        <dbReference type="Proteomes" id="UP000054937"/>
    </source>
</evidence>
<evidence type="ECO:0000313" key="3">
    <source>
        <dbReference type="EMBL" id="KRX07881.1"/>
    </source>
</evidence>
<organism evidence="3 4">
    <name type="scientific">Pseudocohnilembus persalinus</name>
    <name type="common">Ciliate</name>
    <dbReference type="NCBI Taxonomy" id="266149"/>
    <lineage>
        <taxon>Eukaryota</taxon>
        <taxon>Sar</taxon>
        <taxon>Alveolata</taxon>
        <taxon>Ciliophora</taxon>
        <taxon>Intramacronucleata</taxon>
        <taxon>Oligohymenophorea</taxon>
        <taxon>Scuticociliatia</taxon>
        <taxon>Philasterida</taxon>
        <taxon>Pseudocohnilembidae</taxon>
        <taxon>Pseudocohnilembus</taxon>
    </lineage>
</organism>
<keyword evidence="4" id="KW-1185">Reference proteome</keyword>
<dbReference type="InParanoid" id="A0A0V0R022"/>
<accession>A0A0V0R022</accession>
<dbReference type="EMBL" id="LDAU01000078">
    <property type="protein sequence ID" value="KRX07881.1"/>
    <property type="molecule type" value="Genomic_DNA"/>
</dbReference>
<sequence length="803" mass="95483">MKACNSTEWLLFHLWKENPKTGKSCIGLLISEVVIYQMGKPQVWYFQGKDGQIKRQTKEKILLGNIEKVFSQNRYLEKMQKNSNLKNQKKQVKLQQNDNQEQQNLEQNIYKNQQRKWDKKKLIPNISALKLTLKEEVSINPVPQLSENDKEIFSQQEIIDFEYVENQKLKNVIYNNNFPNNKTIFSKLEGNNIVQYQIEDAMDMLLIKFSYPQNGKNQLYKVNWSPQFRIISKRENINDISDTSLPMSERLSTFEGPEYLMNQNQTVSPTIINDIDALCHNINQHIMDITGYNMQIQQMVLYFKLDYKNKLVFQFCTSLKLKSMARQQQKCQKYKLLSPKMRTTQMIKQVQAIKGQVQIEKGFTQQFCSNCEKYYPELFDLQFLNIVESYKKQLIDNQKTVLPKETQQFKEDKKQFLESSTKGLDLETLLYKRKVFKNKEEEHSENRKFLEREQNFRLYDFNKIPNIIQKVWGPMSFQKFEKLSENFTWLQQKTKVCDDCYLDYTRYAVESDIERKVLKQQAQLKETANINKQEKRLNLILQRQQEYEEQKKMEETNQKKEKNYQNLNGSIVHNSSFIQNIESNNNKFKVNSRIQRDKNNQTDASYQNNSQINTSSSKQITDQQNLSVTAQQFKYEQVPKFQNQGRILTQSQTNKNLQNRLLNTEQKLEKSKDTQQQYNQSFKTKKVYQDYSLLKSPEFLPSLQNLKKNIQIRQKKGQQQQRVKNQQKMINNDSSLYKNQNSNDLQGYSIVSTDINSLLSSKQQQNLNQNQSIDHQRQNTDLKQQISQIKLYAKQYNIDLNNF</sequence>
<feature type="coiled-coil region" evidence="1">
    <location>
        <begin position="647"/>
        <end position="674"/>
    </location>
</feature>
<proteinExistence type="predicted"/>
<protein>
    <submittedName>
        <fullName evidence="3">Uncharacterized protein</fullName>
    </submittedName>
</protein>
<gene>
    <name evidence="3" type="ORF">PPERSA_10269</name>
</gene>
<keyword evidence="1" id="KW-0175">Coiled coil</keyword>
<dbReference type="OMA" id="CHNINQH"/>
<dbReference type="Proteomes" id="UP000054937">
    <property type="component" value="Unassembled WGS sequence"/>
</dbReference>
<feature type="compositionally biased region" description="Polar residues" evidence="2">
    <location>
        <begin position="601"/>
        <end position="623"/>
    </location>
</feature>